<protein>
    <submittedName>
        <fullName evidence="1">Uncharacterized protein</fullName>
    </submittedName>
</protein>
<dbReference type="AlphaFoldDB" id="A0AAD7HCV8"/>
<reference evidence="1" key="1">
    <citation type="submission" date="2023-03" db="EMBL/GenBank/DDBJ databases">
        <title>Massive genome expansion in bonnet fungi (Mycena s.s.) driven by repeated elements and novel gene families across ecological guilds.</title>
        <authorList>
            <consortium name="Lawrence Berkeley National Laboratory"/>
            <person name="Harder C.B."/>
            <person name="Miyauchi S."/>
            <person name="Viragh M."/>
            <person name="Kuo A."/>
            <person name="Thoen E."/>
            <person name="Andreopoulos B."/>
            <person name="Lu D."/>
            <person name="Skrede I."/>
            <person name="Drula E."/>
            <person name="Henrissat B."/>
            <person name="Morin E."/>
            <person name="Kohler A."/>
            <person name="Barry K."/>
            <person name="LaButti K."/>
            <person name="Morin E."/>
            <person name="Salamov A."/>
            <person name="Lipzen A."/>
            <person name="Mereny Z."/>
            <person name="Hegedus B."/>
            <person name="Baldrian P."/>
            <person name="Stursova M."/>
            <person name="Weitz H."/>
            <person name="Taylor A."/>
            <person name="Grigoriev I.V."/>
            <person name="Nagy L.G."/>
            <person name="Martin F."/>
            <person name="Kauserud H."/>
        </authorList>
    </citation>
    <scope>NUCLEOTIDE SEQUENCE</scope>
    <source>
        <strain evidence="1">CBHHK182m</strain>
    </source>
</reference>
<dbReference type="EMBL" id="JARKIB010000276">
    <property type="protein sequence ID" value="KAJ7717470.1"/>
    <property type="molecule type" value="Genomic_DNA"/>
</dbReference>
<proteinExistence type="predicted"/>
<evidence type="ECO:0000313" key="1">
    <source>
        <dbReference type="EMBL" id="KAJ7717470.1"/>
    </source>
</evidence>
<sequence>MRVFAIPRAEGKCEPGGVGGVGAERCGDRSGDGEEGRRAIGASRARIAPACRIRDATSISLGPTVTRRFWVLEYGCGAVDLLAAVWGATTGPTCGSREHCVGEESRDNIHNTFCQGLNTCSFADPATSYRPLATAPRSSQPHQTMSNACATRDEGYVRAEGMDGADEDIANCLPLRCLPRSHAPLYDTTRAGLAAQRSGEMAPQAQAVIGRCDTEPPSAYANWWWE</sequence>
<gene>
    <name evidence="1" type="ORF">B0H16DRAFT_1740577</name>
</gene>
<dbReference type="Proteomes" id="UP001215598">
    <property type="component" value="Unassembled WGS sequence"/>
</dbReference>
<organism evidence="1 2">
    <name type="scientific">Mycena metata</name>
    <dbReference type="NCBI Taxonomy" id="1033252"/>
    <lineage>
        <taxon>Eukaryota</taxon>
        <taxon>Fungi</taxon>
        <taxon>Dikarya</taxon>
        <taxon>Basidiomycota</taxon>
        <taxon>Agaricomycotina</taxon>
        <taxon>Agaricomycetes</taxon>
        <taxon>Agaricomycetidae</taxon>
        <taxon>Agaricales</taxon>
        <taxon>Marasmiineae</taxon>
        <taxon>Mycenaceae</taxon>
        <taxon>Mycena</taxon>
    </lineage>
</organism>
<name>A0AAD7HCV8_9AGAR</name>
<comment type="caution">
    <text evidence="1">The sequence shown here is derived from an EMBL/GenBank/DDBJ whole genome shotgun (WGS) entry which is preliminary data.</text>
</comment>
<evidence type="ECO:0000313" key="2">
    <source>
        <dbReference type="Proteomes" id="UP001215598"/>
    </source>
</evidence>
<accession>A0AAD7HCV8</accession>
<keyword evidence="2" id="KW-1185">Reference proteome</keyword>